<reference evidence="2 3" key="1">
    <citation type="journal article" date="2013" name="Antonie Van Leeuwenhoek">
        <title>Echinimonas agarilytica gen. nov., sp. nov., a new gammaproteobacterium isolated from the sea urchin Strongylocentrotus intermedius.</title>
        <authorList>
            <person name="Nedashkovskaya O.I."/>
            <person name="Stenkova A.M."/>
            <person name="Zhukova N.V."/>
            <person name="Van Trappen S."/>
            <person name="Lee J.S."/>
            <person name="Kim S.B."/>
        </authorList>
    </citation>
    <scope>NUCLEOTIDE SEQUENCE [LARGE SCALE GENOMIC DNA]</scope>
    <source>
        <strain evidence="2 3">KMM 6351</strain>
    </source>
</reference>
<keyword evidence="3" id="KW-1185">Reference proteome</keyword>
<dbReference type="Gene3D" id="3.40.30.10">
    <property type="entry name" value="Glutaredoxin"/>
    <property type="match status" value="1"/>
</dbReference>
<name>A0AA41W5N1_9GAMM</name>
<dbReference type="Proteomes" id="UP001165393">
    <property type="component" value="Unassembled WGS sequence"/>
</dbReference>
<dbReference type="CDD" id="cd02966">
    <property type="entry name" value="TlpA_like_family"/>
    <property type="match status" value="1"/>
</dbReference>
<dbReference type="SUPFAM" id="SSF52833">
    <property type="entry name" value="Thioredoxin-like"/>
    <property type="match status" value="1"/>
</dbReference>
<dbReference type="Pfam" id="PF00578">
    <property type="entry name" value="AhpC-TSA"/>
    <property type="match status" value="1"/>
</dbReference>
<proteinExistence type="predicted"/>
<evidence type="ECO:0000259" key="1">
    <source>
        <dbReference type="Pfam" id="PF00578"/>
    </source>
</evidence>
<evidence type="ECO:0000313" key="3">
    <source>
        <dbReference type="Proteomes" id="UP001165393"/>
    </source>
</evidence>
<dbReference type="InterPro" id="IPR000866">
    <property type="entry name" value="AhpC/TSA"/>
</dbReference>
<dbReference type="AlphaFoldDB" id="A0AA41W5N1"/>
<dbReference type="InterPro" id="IPR036249">
    <property type="entry name" value="Thioredoxin-like_sf"/>
</dbReference>
<comment type="caution">
    <text evidence="2">The sequence shown here is derived from an EMBL/GenBank/DDBJ whole genome shotgun (WGS) entry which is preliminary data.</text>
</comment>
<dbReference type="GO" id="GO:0016491">
    <property type="term" value="F:oxidoreductase activity"/>
    <property type="evidence" value="ECO:0007669"/>
    <property type="project" value="InterPro"/>
</dbReference>
<dbReference type="RefSeq" id="WP_251260848.1">
    <property type="nucleotide sequence ID" value="NZ_JAMQGP010000002.1"/>
</dbReference>
<accession>A0AA41W5N1</accession>
<feature type="domain" description="Alkyl hydroperoxide reductase subunit C/ Thiol specific antioxidant" evidence="1">
    <location>
        <begin position="62"/>
        <end position="152"/>
    </location>
</feature>
<dbReference type="GO" id="GO:0016209">
    <property type="term" value="F:antioxidant activity"/>
    <property type="evidence" value="ECO:0007669"/>
    <property type="project" value="InterPro"/>
</dbReference>
<organism evidence="2 3">
    <name type="scientific">Echinimonas agarilytica</name>
    <dbReference type="NCBI Taxonomy" id="1215918"/>
    <lineage>
        <taxon>Bacteria</taxon>
        <taxon>Pseudomonadati</taxon>
        <taxon>Pseudomonadota</taxon>
        <taxon>Gammaproteobacteria</taxon>
        <taxon>Alteromonadales</taxon>
        <taxon>Echinimonadaceae</taxon>
        <taxon>Echinimonas</taxon>
    </lineage>
</organism>
<dbReference type="EMBL" id="JAMQGP010000002">
    <property type="protein sequence ID" value="MCM2679474.1"/>
    <property type="molecule type" value="Genomic_DNA"/>
</dbReference>
<sequence>MLKKLLTTAFQFGVVIAVFYAIQAFRSSDMHSDGVVLKQSFVLPKLHRNGSAELATLNTESTDSSQFIYFVAPWCSVCKVSLPNLENVYKDNPKATISVVVLSYENADEVVRMMNQLDLSVPLYLGNSSIQSAFNIPAYPSWYLFSHEGKVEGRGMGYSTELGLRWTINGI</sequence>
<evidence type="ECO:0000313" key="2">
    <source>
        <dbReference type="EMBL" id="MCM2679474.1"/>
    </source>
</evidence>
<protein>
    <submittedName>
        <fullName evidence="2">TlpA family protein disulfide reductase</fullName>
    </submittedName>
</protein>
<gene>
    <name evidence="2" type="ORF">NAF29_07290</name>
</gene>